<reference evidence="1" key="1">
    <citation type="submission" date="2021-02" db="EMBL/GenBank/DDBJ databases">
        <authorList>
            <person name="Nowell W R."/>
        </authorList>
    </citation>
    <scope>NUCLEOTIDE SEQUENCE</scope>
</reference>
<sequence>MLVLFINWTSETVLLDKYAVVLPHDSSNTCSNQAQNVFETLTDKPTRPRNFMMA</sequence>
<dbReference type="EMBL" id="CAJOBI010327955">
    <property type="protein sequence ID" value="CAF5194519.1"/>
    <property type="molecule type" value="Genomic_DNA"/>
</dbReference>
<evidence type="ECO:0000313" key="2">
    <source>
        <dbReference type="Proteomes" id="UP000676336"/>
    </source>
</evidence>
<protein>
    <submittedName>
        <fullName evidence="1">Uncharacterized protein</fullName>
    </submittedName>
</protein>
<organism evidence="1 2">
    <name type="scientific">Rotaria magnacalcarata</name>
    <dbReference type="NCBI Taxonomy" id="392030"/>
    <lineage>
        <taxon>Eukaryota</taxon>
        <taxon>Metazoa</taxon>
        <taxon>Spiralia</taxon>
        <taxon>Gnathifera</taxon>
        <taxon>Rotifera</taxon>
        <taxon>Eurotatoria</taxon>
        <taxon>Bdelloidea</taxon>
        <taxon>Philodinida</taxon>
        <taxon>Philodinidae</taxon>
        <taxon>Rotaria</taxon>
    </lineage>
</organism>
<proteinExistence type="predicted"/>
<gene>
    <name evidence="1" type="ORF">SMN809_LOCUS73473</name>
</gene>
<accession>A0A8S3I514</accession>
<dbReference type="Proteomes" id="UP000676336">
    <property type="component" value="Unassembled WGS sequence"/>
</dbReference>
<feature type="non-terminal residue" evidence="1">
    <location>
        <position position="54"/>
    </location>
</feature>
<dbReference type="AlphaFoldDB" id="A0A8S3I514"/>
<evidence type="ECO:0000313" key="1">
    <source>
        <dbReference type="EMBL" id="CAF5194519.1"/>
    </source>
</evidence>
<name>A0A8S3I514_9BILA</name>
<comment type="caution">
    <text evidence="1">The sequence shown here is derived from an EMBL/GenBank/DDBJ whole genome shotgun (WGS) entry which is preliminary data.</text>
</comment>